<dbReference type="OrthoDB" id="4184734at2759"/>
<dbReference type="Pfam" id="PF12796">
    <property type="entry name" value="Ank_2"/>
    <property type="match status" value="2"/>
</dbReference>
<evidence type="ECO:0000259" key="5">
    <source>
        <dbReference type="Pfam" id="PF22939"/>
    </source>
</evidence>
<dbReference type="InterPro" id="IPR027417">
    <property type="entry name" value="P-loop_NTPase"/>
</dbReference>
<dbReference type="PRINTS" id="PR01415">
    <property type="entry name" value="ANKYRIN"/>
</dbReference>
<evidence type="ECO:0000256" key="3">
    <source>
        <dbReference type="PROSITE-ProRule" id="PRU00023"/>
    </source>
</evidence>
<dbReference type="Proteomes" id="UP000091918">
    <property type="component" value="Unassembled WGS sequence"/>
</dbReference>
<dbReference type="Gene3D" id="1.25.40.20">
    <property type="entry name" value="Ankyrin repeat-containing domain"/>
    <property type="match status" value="3"/>
</dbReference>
<dbReference type="Pfam" id="PF22939">
    <property type="entry name" value="WHD_GPIID"/>
    <property type="match status" value="1"/>
</dbReference>
<sequence>MEAIGFYSSALKNAVELELPRVKKEIEALQAVLENLERLAQKGDRSESGTKSALPTLNAICVQHNLAPFVRDLEDLISRLNFDPQDDSKRKKLVQQLRWPLRKKETEQLILNIRRHTDSLVQALQTDQASITLDLKNMILRQQNLDTVLHNEDLHRNIDQWLSAVDPSSNYYQAKRKRHPNTALWLTQSDHFSKWKACTPTFCWLHGILGSGKTVISSAIVERVKFECSSNPSSALAYFYFDFSDPDKRTPDGMVRSLVKQFSHQYRSLPQTLVSLYKTSSKRNHEPDISELRMALRDIIELFDESFIVLDALDECSEISHLLHIINDILSNTSVKVHILATSRIIQSFEDEVDSLHGNIQKVPIDKARVGGDIRTFVNECLQTDTRFKRWKNYPDIQKDIESQTTSKANGMFQWAICQLEMLANCAQMATLYEALASPPKSLNAIYEHILHGIDLKWKVFAVKILPWLAFSARPLTIKELAEMFTINIDDSPQFAPQRRLFDPREILDMCSPLVIIDVAEGGDEVVRLAHLSVKELIVSNYLSSGPLSHYHISETSANVEMAEICLAYLLHVGEQTIVNDGVLAQFPLARYAARYWTHHLQTADTSTSIIQTLSMKLLSFDSPVYLNWVRLCDPERPTGEPNYRRTRGSICTPLYYMALTGLASLTELLLEDGNNGNNPGTCHATYGGPLRGPLRVASTWGHARVVKLLLSRGADVTLTKDGYLNNLRLATVGGHLEVVELFLEIGADIDTPGTLLYEAASGGHIDVVKLLLRRGQDPNALHEFHGTALQGACAYGYDQMVYLLLESGADVNIQGGLGGNALQAAAAKGNIRICRHLLSKGADPNSKGGQWCSALLAAAANGHLHIVDELLKNGAVVDMVDNKGGIPLQAALAKGHESVSHLLLSKGSNPSWKGGIYDNVLQAASLGGVISVVKLVVQRGVDVNSFGGKFGTALQAASSKGRIEVVEFLIEHGAEINIPGGYYGSALRAASSKGYADVVQVLLTHGAHVNGKVGNFSFAIQEAAVHNHAQVVQLLLENGADVNSSGGARGSWNILEFATRRGHVQVVRVILQWADDTHVQLNSLEAAREGALECGRDKIVSILNQ</sequence>
<dbReference type="InterPro" id="IPR054471">
    <property type="entry name" value="GPIID_WHD"/>
</dbReference>
<dbReference type="Pfam" id="PF00023">
    <property type="entry name" value="Ank"/>
    <property type="match status" value="1"/>
</dbReference>
<dbReference type="InterPro" id="IPR002110">
    <property type="entry name" value="Ankyrin_rpt"/>
</dbReference>
<dbReference type="Pfam" id="PF13637">
    <property type="entry name" value="Ank_4"/>
    <property type="match status" value="2"/>
</dbReference>
<keyword evidence="2 3" id="KW-0040">ANK repeat</keyword>
<dbReference type="PROSITE" id="PS50088">
    <property type="entry name" value="ANK_REPEAT"/>
    <property type="match status" value="9"/>
</dbReference>
<dbReference type="InterPro" id="IPR036770">
    <property type="entry name" value="Ankyrin_rpt-contain_sf"/>
</dbReference>
<feature type="repeat" description="ANK" evidence="3">
    <location>
        <begin position="884"/>
        <end position="916"/>
    </location>
</feature>
<reference evidence="7 8" key="1">
    <citation type="submission" date="2015-07" db="EMBL/GenBank/DDBJ databases">
        <title>Emmonsia species relationships and genome sequence.</title>
        <authorList>
            <person name="Cuomo C.A."/>
            <person name="Schwartz I.S."/>
            <person name="Kenyon C."/>
            <person name="de Hoog G.S."/>
            <person name="Govender N.P."/>
            <person name="Botha A."/>
            <person name="Moreno L."/>
            <person name="de Vries M."/>
            <person name="Munoz J.F."/>
            <person name="Stielow J.B."/>
        </authorList>
    </citation>
    <scope>NUCLEOTIDE SEQUENCE [LARGE SCALE GENOMIC DNA]</scope>
    <source>
        <strain evidence="7 8">CBS 136260</strain>
    </source>
</reference>
<dbReference type="Pfam" id="PF24883">
    <property type="entry name" value="NPHP3_N"/>
    <property type="match status" value="1"/>
</dbReference>
<protein>
    <submittedName>
        <fullName evidence="7">Uncharacterized protein</fullName>
    </submittedName>
</protein>
<feature type="repeat" description="ANK" evidence="3">
    <location>
        <begin position="851"/>
        <end position="883"/>
    </location>
</feature>
<dbReference type="PANTHER" id="PTHR24198:SF165">
    <property type="entry name" value="ANKYRIN REPEAT-CONTAINING PROTEIN-RELATED"/>
    <property type="match status" value="1"/>
</dbReference>
<evidence type="ECO:0000256" key="1">
    <source>
        <dbReference type="ARBA" id="ARBA00022737"/>
    </source>
</evidence>
<feature type="domain" description="GPI inositol-deacylase winged helix" evidence="5">
    <location>
        <begin position="457"/>
        <end position="545"/>
    </location>
</feature>
<dbReference type="PANTHER" id="PTHR24198">
    <property type="entry name" value="ANKYRIN REPEAT AND PROTEIN KINASE DOMAIN-CONTAINING PROTEIN"/>
    <property type="match status" value="1"/>
</dbReference>
<organism evidence="7 8">
    <name type="scientific">Emergomyces africanus</name>
    <dbReference type="NCBI Taxonomy" id="1955775"/>
    <lineage>
        <taxon>Eukaryota</taxon>
        <taxon>Fungi</taxon>
        <taxon>Dikarya</taxon>
        <taxon>Ascomycota</taxon>
        <taxon>Pezizomycotina</taxon>
        <taxon>Eurotiomycetes</taxon>
        <taxon>Eurotiomycetidae</taxon>
        <taxon>Onygenales</taxon>
        <taxon>Ajellomycetaceae</taxon>
        <taxon>Emergomyces</taxon>
    </lineage>
</organism>
<name>A0A1B7P2P6_9EURO</name>
<keyword evidence="8" id="KW-1185">Reference proteome</keyword>
<keyword evidence="1" id="KW-0677">Repeat</keyword>
<feature type="coiled-coil region" evidence="4">
    <location>
        <begin position="12"/>
        <end position="46"/>
    </location>
</feature>
<dbReference type="AlphaFoldDB" id="A0A1B7P2P6"/>
<gene>
    <name evidence="7" type="ORF">ACJ72_02329</name>
</gene>
<dbReference type="PROSITE" id="PS50297">
    <property type="entry name" value="ANK_REP_REGION"/>
    <property type="match status" value="6"/>
</dbReference>
<feature type="repeat" description="ANK" evidence="3">
    <location>
        <begin position="694"/>
        <end position="722"/>
    </location>
</feature>
<feature type="repeat" description="ANK" evidence="3">
    <location>
        <begin position="1016"/>
        <end position="1048"/>
    </location>
</feature>
<evidence type="ECO:0000313" key="7">
    <source>
        <dbReference type="EMBL" id="OAX83311.1"/>
    </source>
</evidence>
<dbReference type="SUPFAM" id="SSF52540">
    <property type="entry name" value="P-loop containing nucleoside triphosphate hydrolases"/>
    <property type="match status" value="1"/>
</dbReference>
<evidence type="ECO:0000256" key="4">
    <source>
        <dbReference type="SAM" id="Coils"/>
    </source>
</evidence>
<accession>A0A1B7P2P6</accession>
<dbReference type="STRING" id="1658172.A0A1B7P2P6"/>
<dbReference type="SMART" id="SM00248">
    <property type="entry name" value="ANK"/>
    <property type="match status" value="13"/>
</dbReference>
<feature type="repeat" description="ANK" evidence="3">
    <location>
        <begin position="785"/>
        <end position="817"/>
    </location>
</feature>
<feature type="domain" description="Nephrocystin 3-like N-terminal" evidence="6">
    <location>
        <begin position="182"/>
        <end position="344"/>
    </location>
</feature>
<feature type="repeat" description="ANK" evidence="3">
    <location>
        <begin position="818"/>
        <end position="850"/>
    </location>
</feature>
<feature type="repeat" description="ANK" evidence="3">
    <location>
        <begin position="728"/>
        <end position="755"/>
    </location>
</feature>
<dbReference type="EMBL" id="LGUA01000190">
    <property type="protein sequence ID" value="OAX83311.1"/>
    <property type="molecule type" value="Genomic_DNA"/>
</dbReference>
<feature type="repeat" description="ANK" evidence="3">
    <location>
        <begin position="752"/>
        <end position="784"/>
    </location>
</feature>
<dbReference type="SUPFAM" id="SSF48403">
    <property type="entry name" value="Ankyrin repeat"/>
    <property type="match status" value="1"/>
</dbReference>
<dbReference type="Gene3D" id="3.40.50.300">
    <property type="entry name" value="P-loop containing nucleotide triphosphate hydrolases"/>
    <property type="match status" value="1"/>
</dbReference>
<feature type="repeat" description="ANK" evidence="3">
    <location>
        <begin position="950"/>
        <end position="982"/>
    </location>
</feature>
<keyword evidence="4" id="KW-0175">Coiled coil</keyword>
<evidence type="ECO:0000256" key="2">
    <source>
        <dbReference type="ARBA" id="ARBA00023043"/>
    </source>
</evidence>
<comment type="caution">
    <text evidence="7">The sequence shown here is derived from an EMBL/GenBank/DDBJ whole genome shotgun (WGS) entry which is preliminary data.</text>
</comment>
<dbReference type="InterPro" id="IPR056884">
    <property type="entry name" value="NPHP3-like_N"/>
</dbReference>
<evidence type="ECO:0000313" key="8">
    <source>
        <dbReference type="Proteomes" id="UP000091918"/>
    </source>
</evidence>
<evidence type="ECO:0000259" key="6">
    <source>
        <dbReference type="Pfam" id="PF24883"/>
    </source>
</evidence>
<proteinExistence type="predicted"/>